<feature type="region of interest" description="Disordered" evidence="10">
    <location>
        <begin position="54"/>
        <end position="141"/>
    </location>
</feature>
<comment type="similarity">
    <text evidence="1 9">Belongs to the sigma-54 factor family.</text>
</comment>
<evidence type="ECO:0000256" key="10">
    <source>
        <dbReference type="SAM" id="MobiDB-lite"/>
    </source>
</evidence>
<evidence type="ECO:0000256" key="3">
    <source>
        <dbReference type="ARBA" id="ARBA00022679"/>
    </source>
</evidence>
<keyword evidence="7 9" id="KW-0238">DNA-binding</keyword>
<evidence type="ECO:0000256" key="1">
    <source>
        <dbReference type="ARBA" id="ARBA00008798"/>
    </source>
</evidence>
<keyword evidence="3 9" id="KW-0808">Transferase</keyword>
<dbReference type="NCBIfam" id="NF009118">
    <property type="entry name" value="PRK12469.1"/>
    <property type="match status" value="1"/>
</dbReference>
<dbReference type="Pfam" id="PF04963">
    <property type="entry name" value="Sigma54_CBD"/>
    <property type="match status" value="1"/>
</dbReference>
<accession>A0ABT0B2U1</accession>
<evidence type="ECO:0000313" key="13">
    <source>
        <dbReference type="EMBL" id="MCJ2179359.1"/>
    </source>
</evidence>
<evidence type="ECO:0000259" key="11">
    <source>
        <dbReference type="Pfam" id="PF04552"/>
    </source>
</evidence>
<evidence type="ECO:0000259" key="12">
    <source>
        <dbReference type="Pfam" id="PF04963"/>
    </source>
</evidence>
<evidence type="ECO:0000256" key="6">
    <source>
        <dbReference type="ARBA" id="ARBA00023082"/>
    </source>
</evidence>
<dbReference type="EMBL" id="JALHLE010000018">
    <property type="protein sequence ID" value="MCJ2179359.1"/>
    <property type="molecule type" value="Genomic_DNA"/>
</dbReference>
<dbReference type="RefSeq" id="WP_243994254.1">
    <property type="nucleotide sequence ID" value="NZ_JALHLE010000018.1"/>
</dbReference>
<dbReference type="Gene3D" id="1.10.10.60">
    <property type="entry name" value="Homeodomain-like"/>
    <property type="match status" value="1"/>
</dbReference>
<dbReference type="Gene3D" id="1.10.10.1330">
    <property type="entry name" value="RNA polymerase sigma-54 factor, core-binding domain"/>
    <property type="match status" value="1"/>
</dbReference>
<proteinExistence type="inferred from homology"/>
<keyword evidence="5 9" id="KW-0805">Transcription regulation</keyword>
<feature type="domain" description="RNA polymerase sigma factor 54 DNA-binding" evidence="11">
    <location>
        <begin position="336"/>
        <end position="495"/>
    </location>
</feature>
<reference evidence="13" key="1">
    <citation type="submission" date="2022-03" db="EMBL/GenBank/DDBJ databases">
        <title>Identification of a novel bacterium isolated from mangrove sediments.</title>
        <authorList>
            <person name="Pan X."/>
        </authorList>
    </citation>
    <scope>NUCLEOTIDE SEQUENCE</scope>
    <source>
        <strain evidence="13">B2580</strain>
    </source>
</reference>
<dbReference type="InterPro" id="IPR007634">
    <property type="entry name" value="RNA_pol_sigma_54_DNA-bd"/>
</dbReference>
<dbReference type="PROSITE" id="PS00717">
    <property type="entry name" value="SIGMA54_1"/>
    <property type="match status" value="1"/>
</dbReference>
<keyword evidence="14" id="KW-1185">Reference proteome</keyword>
<dbReference type="PANTHER" id="PTHR32248">
    <property type="entry name" value="RNA POLYMERASE SIGMA-54 FACTOR"/>
    <property type="match status" value="1"/>
</dbReference>
<dbReference type="Pfam" id="PF04552">
    <property type="entry name" value="Sigma54_DBD"/>
    <property type="match status" value="1"/>
</dbReference>
<evidence type="ECO:0000256" key="4">
    <source>
        <dbReference type="ARBA" id="ARBA00022695"/>
    </source>
</evidence>
<dbReference type="PROSITE" id="PS00718">
    <property type="entry name" value="SIGMA54_2"/>
    <property type="match status" value="1"/>
</dbReference>
<dbReference type="PRINTS" id="PR00045">
    <property type="entry name" value="SIGMA54FCT"/>
</dbReference>
<organism evidence="13 14">
    <name type="scientific">Novosphingobium album</name>
    <name type="common">ex Hu et al. 2023</name>
    <dbReference type="NCBI Taxonomy" id="2930093"/>
    <lineage>
        <taxon>Bacteria</taxon>
        <taxon>Pseudomonadati</taxon>
        <taxon>Pseudomonadota</taxon>
        <taxon>Alphaproteobacteria</taxon>
        <taxon>Sphingomonadales</taxon>
        <taxon>Sphingomonadaceae</taxon>
        <taxon>Novosphingobium</taxon>
    </lineage>
</organism>
<feature type="compositionally biased region" description="Basic and acidic residues" evidence="10">
    <location>
        <begin position="87"/>
        <end position="115"/>
    </location>
</feature>
<dbReference type="InterPro" id="IPR007046">
    <property type="entry name" value="RNA_pol_sigma_54_core-bd"/>
</dbReference>
<dbReference type="Proteomes" id="UP001162880">
    <property type="component" value="Unassembled WGS sequence"/>
</dbReference>
<dbReference type="NCBIfam" id="TIGR02395">
    <property type="entry name" value="rpoN_sigma"/>
    <property type="match status" value="1"/>
</dbReference>
<keyword evidence="4 9" id="KW-0548">Nucleotidyltransferase</keyword>
<name>A0ABT0B2U1_9SPHN</name>
<evidence type="ECO:0000256" key="2">
    <source>
        <dbReference type="ARBA" id="ARBA00022478"/>
    </source>
</evidence>
<keyword evidence="6 9" id="KW-0731">Sigma factor</keyword>
<feature type="domain" description="RNA polymerase sigma factor 54 core-binding" evidence="12">
    <location>
        <begin position="136"/>
        <end position="321"/>
    </location>
</feature>
<evidence type="ECO:0000256" key="5">
    <source>
        <dbReference type="ARBA" id="ARBA00023015"/>
    </source>
</evidence>
<dbReference type="InterPro" id="IPR000394">
    <property type="entry name" value="RNA_pol_sigma_54"/>
</dbReference>
<dbReference type="InterPro" id="IPR038709">
    <property type="entry name" value="RpoN_core-bd_sf"/>
</dbReference>
<evidence type="ECO:0000256" key="9">
    <source>
        <dbReference type="PIRNR" id="PIRNR000774"/>
    </source>
</evidence>
<dbReference type="Pfam" id="PF00309">
    <property type="entry name" value="Sigma54_AID"/>
    <property type="match status" value="1"/>
</dbReference>
<gene>
    <name evidence="13" type="primary">rpoN</name>
    <name evidence="13" type="ORF">MTR64_12325</name>
</gene>
<keyword evidence="8 9" id="KW-0804">Transcription</keyword>
<sequence length="503" mass="54031">MALGPRLDLRQSQSLVMTPQLQQAIKLLALSNLEIETFIGESLEGNPLLDVSAQAPEPAAESVDMPDEARRTSLEGSSVDQLIGEGRAADDRPLDIDATALDRDRDTGDGQRSGDDAGWGADLRGPSGEEGPGIDERAGSGETLSEHLEAQIGAVTSDPLLAGIARYITGLLDETGYLPASLPEIAADLGIDEDEAEQGLAVVQSLDPTGVGARNLSECIALQAREANRYDPCMAKLIENLDLIGRGELARLKRMCGVDDEDFADMLSELRSYDPKPGLRFGGEPSGAVTPDILVTPRADAGWDIALNQATLPRLIVNRGYYVELKGTCDDKTSRAWLSEKLADANWLIKALDQRQKTILKVATELVKQQDGFFRHGVSHLKPLTLRTVAEAIGMHESTVSRVTSNKFLNCPRGTYELKYFFSSGVASAGGEGGASAEAVKAAIKQLIDAEDPKAILSDDALVDLLKEKGFELARRTVAKYREAIGLGSSVQRRRQKALAAAR</sequence>
<keyword evidence="2 9" id="KW-0240">DNA-directed RNA polymerase</keyword>
<evidence type="ECO:0000313" key="14">
    <source>
        <dbReference type="Proteomes" id="UP001162880"/>
    </source>
</evidence>
<dbReference type="PROSITE" id="PS50044">
    <property type="entry name" value="SIGMA54_3"/>
    <property type="match status" value="1"/>
</dbReference>
<evidence type="ECO:0000256" key="7">
    <source>
        <dbReference type="ARBA" id="ARBA00023125"/>
    </source>
</evidence>
<comment type="function">
    <text evidence="9">Sigma factors are initiation factors that promote the attachment of RNA polymerase to specific initiation sites and are then released.</text>
</comment>
<dbReference type="PIRSF" id="PIRSF000774">
    <property type="entry name" value="RpoN"/>
    <property type="match status" value="1"/>
</dbReference>
<dbReference type="PANTHER" id="PTHR32248:SF4">
    <property type="entry name" value="RNA POLYMERASE SIGMA-54 FACTOR"/>
    <property type="match status" value="1"/>
</dbReference>
<evidence type="ECO:0000256" key="8">
    <source>
        <dbReference type="ARBA" id="ARBA00023163"/>
    </source>
</evidence>
<dbReference type="NCBIfam" id="NF004596">
    <property type="entry name" value="PRK05932.1-3"/>
    <property type="match status" value="1"/>
</dbReference>
<protein>
    <recommendedName>
        <fullName evidence="9">RNA polymerase sigma-54 factor</fullName>
    </recommendedName>
</protein>
<comment type="caution">
    <text evidence="13">The sequence shown here is derived from an EMBL/GenBank/DDBJ whole genome shotgun (WGS) entry which is preliminary data.</text>
</comment>